<dbReference type="AlphaFoldDB" id="S3HCQ0"/>
<dbReference type="EMBL" id="AEYE02000024">
    <property type="protein sequence ID" value="EPE96507.1"/>
    <property type="molecule type" value="Genomic_DNA"/>
</dbReference>
<feature type="transmembrane region" description="Helical" evidence="1">
    <location>
        <begin position="175"/>
        <end position="202"/>
    </location>
</feature>
<feature type="transmembrane region" description="Helical" evidence="1">
    <location>
        <begin position="53"/>
        <end position="71"/>
    </location>
</feature>
<protein>
    <recommendedName>
        <fullName evidence="2">DUF1206 domain-containing protein</fullName>
    </recommendedName>
</protein>
<feature type="domain" description="DUF1206" evidence="2">
    <location>
        <begin position="182"/>
        <end position="250"/>
    </location>
</feature>
<dbReference type="InterPro" id="IPR009597">
    <property type="entry name" value="DUF1206"/>
</dbReference>
<organism evidence="3 4">
    <name type="scientific">Rhizobium grahamii CCGE 502</name>
    <dbReference type="NCBI Taxonomy" id="990285"/>
    <lineage>
        <taxon>Bacteria</taxon>
        <taxon>Pseudomonadati</taxon>
        <taxon>Pseudomonadota</taxon>
        <taxon>Alphaproteobacteria</taxon>
        <taxon>Hyphomicrobiales</taxon>
        <taxon>Rhizobiaceae</taxon>
        <taxon>Rhizobium/Agrobacterium group</taxon>
        <taxon>Rhizobium</taxon>
    </lineage>
</organism>
<feature type="domain" description="DUF1206" evidence="2">
    <location>
        <begin position="93"/>
        <end position="160"/>
    </location>
</feature>
<proteinExistence type="predicted"/>
<reference evidence="3 4" key="1">
    <citation type="journal article" date="2012" name="J. Bacteriol.">
        <title>Genome sequence of Rhizobium grahamii CCGE502, a broad-host-range symbiont with low nodulation competitiveness in Phaseolus vulgaris.</title>
        <authorList>
            <person name="Althabegoiti M.J."/>
            <person name="Lozano L."/>
            <person name="Torres-Tejerizo G."/>
            <person name="Ormeno-Orrillo E."/>
            <person name="Rogel M.A."/>
            <person name="Gonzalez V."/>
            <person name="Martinez-Romero E."/>
        </authorList>
    </citation>
    <scope>NUCLEOTIDE SEQUENCE [LARGE SCALE GENOMIC DNA]</scope>
    <source>
        <strain evidence="3 4">CCGE 502</strain>
    </source>
</reference>
<feature type="transmembrane region" description="Helical" evidence="1">
    <location>
        <begin position="135"/>
        <end position="155"/>
    </location>
</feature>
<feature type="transmembrane region" description="Helical" evidence="1">
    <location>
        <begin position="222"/>
        <end position="245"/>
    </location>
</feature>
<accession>S3HCQ0</accession>
<dbReference type="STRING" id="990285.RGCCGE502_20205"/>
<evidence type="ECO:0000313" key="3">
    <source>
        <dbReference type="EMBL" id="EPE96507.1"/>
    </source>
</evidence>
<dbReference type="eggNOG" id="ENOG502Z854">
    <property type="taxonomic scope" value="Bacteria"/>
</dbReference>
<keyword evidence="4" id="KW-1185">Reference proteome</keyword>
<keyword evidence="1" id="KW-0812">Transmembrane</keyword>
<name>S3HCQ0_9HYPH</name>
<feature type="domain" description="DUF1206" evidence="2">
    <location>
        <begin position="11"/>
        <end position="74"/>
    </location>
</feature>
<feature type="transmembrane region" description="Helical" evidence="1">
    <location>
        <begin position="12"/>
        <end position="33"/>
    </location>
</feature>
<evidence type="ECO:0000313" key="4">
    <source>
        <dbReference type="Proteomes" id="UP000014411"/>
    </source>
</evidence>
<feature type="transmembrane region" description="Helical" evidence="1">
    <location>
        <begin position="92"/>
        <end position="115"/>
    </location>
</feature>
<dbReference type="Proteomes" id="UP000014411">
    <property type="component" value="Unassembled WGS sequence"/>
</dbReference>
<keyword evidence="1" id="KW-0472">Membrane</keyword>
<keyword evidence="1" id="KW-1133">Transmembrane helix</keyword>
<comment type="caution">
    <text evidence="3">The sequence shown here is derived from an EMBL/GenBank/DDBJ whole genome shotgun (WGS) entry which is preliminary data.</text>
</comment>
<evidence type="ECO:0000256" key="1">
    <source>
        <dbReference type="SAM" id="Phobius"/>
    </source>
</evidence>
<sequence>MGSKFKLLARAGYVARGAVFILVAGLALFSSFGGRPETKSALDALLSQPLGQLWLTLIGLGLLGFVAWRSAQSVANADNHENNAKGMAIRTTLFMSAMIYTGLAFYAFSRAWSLGYGGSGSGEKGLAAWAMAQPFGIYLAGGIGVGFLCGGVITIYKGLSRRFERYLSLSDQKTLLLLCIYGLVSRGIIFVIIGILFCYAAFTVDPGKAGSVADALSWIRRLPFGAIIYIVVAAGLASFGIYNFVEARYRIIRSPDTGAIRAKLPALS</sequence>
<dbReference type="HOGENOM" id="CLU_073530_0_0_5"/>
<evidence type="ECO:0000259" key="2">
    <source>
        <dbReference type="Pfam" id="PF06724"/>
    </source>
</evidence>
<gene>
    <name evidence="3" type="ORF">RGCCGE502_20205</name>
</gene>
<dbReference type="Pfam" id="PF06724">
    <property type="entry name" value="DUF1206"/>
    <property type="match status" value="3"/>
</dbReference>